<dbReference type="Proteomes" id="UP001207468">
    <property type="component" value="Unassembled WGS sequence"/>
</dbReference>
<reference evidence="1" key="1">
    <citation type="submission" date="2021-03" db="EMBL/GenBank/DDBJ databases">
        <title>Evolutionary priming and transition to the ectomycorrhizal habit in an iconic lineage of mushroom-forming fungi: is preadaptation a requirement?</title>
        <authorList>
            <consortium name="DOE Joint Genome Institute"/>
            <person name="Looney B.P."/>
            <person name="Miyauchi S."/>
            <person name="Morin E."/>
            <person name="Drula E."/>
            <person name="Courty P.E."/>
            <person name="Chicoki N."/>
            <person name="Fauchery L."/>
            <person name="Kohler A."/>
            <person name="Kuo A."/>
            <person name="LaButti K."/>
            <person name="Pangilinan J."/>
            <person name="Lipzen A."/>
            <person name="Riley R."/>
            <person name="Andreopoulos W."/>
            <person name="He G."/>
            <person name="Johnson J."/>
            <person name="Barry K.W."/>
            <person name="Grigoriev I.V."/>
            <person name="Nagy L."/>
            <person name="Hibbett D."/>
            <person name="Henrissat B."/>
            <person name="Matheny P.B."/>
            <person name="Labbe J."/>
            <person name="Martin A.F."/>
        </authorList>
    </citation>
    <scope>NUCLEOTIDE SEQUENCE</scope>
    <source>
        <strain evidence="1">BPL698</strain>
    </source>
</reference>
<comment type="caution">
    <text evidence="1">The sequence shown here is derived from an EMBL/GenBank/DDBJ whole genome shotgun (WGS) entry which is preliminary data.</text>
</comment>
<evidence type="ECO:0000313" key="2">
    <source>
        <dbReference type="Proteomes" id="UP001207468"/>
    </source>
</evidence>
<gene>
    <name evidence="1" type="ORF">F5148DRAFT_980131</name>
</gene>
<keyword evidence="2" id="KW-1185">Reference proteome</keyword>
<protein>
    <submittedName>
        <fullName evidence="1">Uncharacterized protein</fullName>
    </submittedName>
</protein>
<proteinExistence type="predicted"/>
<dbReference type="EMBL" id="JAGFNK010000098">
    <property type="protein sequence ID" value="KAI9508222.1"/>
    <property type="molecule type" value="Genomic_DNA"/>
</dbReference>
<evidence type="ECO:0000313" key="1">
    <source>
        <dbReference type="EMBL" id="KAI9508222.1"/>
    </source>
</evidence>
<organism evidence="1 2">
    <name type="scientific">Russula earlei</name>
    <dbReference type="NCBI Taxonomy" id="71964"/>
    <lineage>
        <taxon>Eukaryota</taxon>
        <taxon>Fungi</taxon>
        <taxon>Dikarya</taxon>
        <taxon>Basidiomycota</taxon>
        <taxon>Agaricomycotina</taxon>
        <taxon>Agaricomycetes</taxon>
        <taxon>Russulales</taxon>
        <taxon>Russulaceae</taxon>
        <taxon>Russula</taxon>
    </lineage>
</organism>
<accession>A0ACC0U9P9</accession>
<sequence>MTAIDGVNGTVCNAAQYAQSLISLNNPNPWITCLTNGESIGLALTAEASFLSCASVVIILILICRNVLWYRKTFPGGDWKLFQGPADIYMFTLFLFDILQAMGGILDVRWAHNGIVTKGAYCNAQGIIQQIGELGVALTTLLLAVHTFVGALWRVGLDARRFAFGLVCLVCVFIALWVSIGASTNKNYEAPTPYWCWISPKFKGERLGGEYVWLWVALFASAFLYIPLYFWTEGRLSVDPDSWYKFHTSKPDQTVEYAQRRASLGMLLYPLAYSFVVLPLSVARWMLFSHDHVSSASQFFGVSMFNLSGFINVLLFLIVRPQLLLFPRPEDIVEPEIQLAHDNGSRIFTDAAAKYELSPEPAATGYVDGGSRTSASAEMSRGSSRRRFDEDDV</sequence>
<name>A0ACC0U9P9_9AGAM</name>